<feature type="compositionally biased region" description="Basic and acidic residues" evidence="1">
    <location>
        <begin position="163"/>
        <end position="184"/>
    </location>
</feature>
<evidence type="ECO:0000256" key="1">
    <source>
        <dbReference type="SAM" id="MobiDB-lite"/>
    </source>
</evidence>
<feature type="region of interest" description="Disordered" evidence="1">
    <location>
        <begin position="1"/>
        <end position="111"/>
    </location>
</feature>
<dbReference type="AlphaFoldDB" id="A0A9W8GZM6"/>
<evidence type="ECO:0000313" key="3">
    <source>
        <dbReference type="Proteomes" id="UP001140011"/>
    </source>
</evidence>
<reference evidence="2" key="1">
    <citation type="submission" date="2022-07" db="EMBL/GenBank/DDBJ databases">
        <title>Phylogenomic reconstructions and comparative analyses of Kickxellomycotina fungi.</title>
        <authorList>
            <person name="Reynolds N.K."/>
            <person name="Stajich J.E."/>
            <person name="Barry K."/>
            <person name="Grigoriev I.V."/>
            <person name="Crous P."/>
            <person name="Smith M.E."/>
        </authorList>
    </citation>
    <scope>NUCLEOTIDE SEQUENCE</scope>
    <source>
        <strain evidence="2">BCRC 34297</strain>
    </source>
</reference>
<dbReference type="OrthoDB" id="5583606at2759"/>
<feature type="compositionally biased region" description="Basic and acidic residues" evidence="1">
    <location>
        <begin position="49"/>
        <end position="63"/>
    </location>
</feature>
<feature type="region of interest" description="Disordered" evidence="1">
    <location>
        <begin position="139"/>
        <end position="184"/>
    </location>
</feature>
<keyword evidence="3" id="KW-1185">Reference proteome</keyword>
<accession>A0A9W8GZM6</accession>
<feature type="compositionally biased region" description="Basic residues" evidence="1">
    <location>
        <begin position="140"/>
        <end position="162"/>
    </location>
</feature>
<dbReference type="EMBL" id="JANBUH010000125">
    <property type="protein sequence ID" value="KAJ2754311.1"/>
    <property type="molecule type" value="Genomic_DNA"/>
</dbReference>
<dbReference type="Proteomes" id="UP001140011">
    <property type="component" value="Unassembled WGS sequence"/>
</dbReference>
<name>A0A9W8GZM6_9FUNG</name>
<comment type="caution">
    <text evidence="2">The sequence shown here is derived from an EMBL/GenBank/DDBJ whole genome shotgun (WGS) entry which is preliminary data.</text>
</comment>
<gene>
    <name evidence="2" type="ORF">GGI19_002492</name>
</gene>
<proteinExistence type="predicted"/>
<feature type="compositionally biased region" description="Basic and acidic residues" evidence="1">
    <location>
        <begin position="89"/>
        <end position="103"/>
    </location>
</feature>
<evidence type="ECO:0000313" key="2">
    <source>
        <dbReference type="EMBL" id="KAJ2754311.1"/>
    </source>
</evidence>
<organism evidence="2 3">
    <name type="scientific">Coemansia pectinata</name>
    <dbReference type="NCBI Taxonomy" id="1052879"/>
    <lineage>
        <taxon>Eukaryota</taxon>
        <taxon>Fungi</taxon>
        <taxon>Fungi incertae sedis</taxon>
        <taxon>Zoopagomycota</taxon>
        <taxon>Kickxellomycotina</taxon>
        <taxon>Kickxellomycetes</taxon>
        <taxon>Kickxellales</taxon>
        <taxon>Kickxellaceae</taxon>
        <taxon>Coemansia</taxon>
    </lineage>
</organism>
<protein>
    <submittedName>
        <fullName evidence="2">Uncharacterized protein</fullName>
    </submittedName>
</protein>
<sequence length="184" mass="20807">MSTYNGGNMDSAPEYSYGYGPGGPSHSGHRHDAGHASSSYRHGPHQGQSKREKELIQHGESHSYDNLPPPSEAQTAFDHRANQQQAGYSKDRGMSDYFYKKPDPSYSGTYGTDYQPEISKTKVFTATAAVVALVYGVSKYRAKQKEKEKRKRHGKHPHTHVHRGPDEYRGNESEYHYDDSHSRY</sequence>